<evidence type="ECO:0000256" key="8">
    <source>
        <dbReference type="SAM" id="MobiDB-lite"/>
    </source>
</evidence>
<keyword evidence="10" id="KW-1185">Reference proteome</keyword>
<dbReference type="InterPro" id="IPR000246">
    <property type="entry name" value="Peptidase_T2"/>
</dbReference>
<keyword evidence="1" id="KW-0645">Protease</keyword>
<feature type="region of interest" description="Disordered" evidence="8">
    <location>
        <begin position="208"/>
        <end position="229"/>
    </location>
</feature>
<dbReference type="InterPro" id="IPR029055">
    <property type="entry name" value="Ntn_hydrolases_N"/>
</dbReference>
<evidence type="ECO:0000313" key="9">
    <source>
        <dbReference type="EMBL" id="QDV06686.1"/>
    </source>
</evidence>
<dbReference type="PANTHER" id="PTHR10188">
    <property type="entry name" value="L-ASPARAGINASE"/>
    <property type="match status" value="1"/>
</dbReference>
<evidence type="ECO:0000256" key="6">
    <source>
        <dbReference type="PIRSR" id="PIRSR600246-2"/>
    </source>
</evidence>
<dbReference type="SUPFAM" id="SSF56235">
    <property type="entry name" value="N-terminal nucleophile aminohydrolases (Ntn hydrolases)"/>
    <property type="match status" value="1"/>
</dbReference>
<dbReference type="GO" id="GO:0008233">
    <property type="term" value="F:peptidase activity"/>
    <property type="evidence" value="ECO:0007669"/>
    <property type="project" value="UniProtKB-KW"/>
</dbReference>
<dbReference type="EMBL" id="CP036434">
    <property type="protein sequence ID" value="QDV06686.1"/>
    <property type="molecule type" value="Genomic_DNA"/>
</dbReference>
<protein>
    <recommendedName>
        <fullName evidence="4">Isoaspartyl peptidase</fullName>
    </recommendedName>
</protein>
<feature type="binding site" evidence="6">
    <location>
        <begin position="266"/>
        <end position="269"/>
    </location>
    <ligand>
        <name>substrate</name>
    </ligand>
</feature>
<evidence type="ECO:0000256" key="5">
    <source>
        <dbReference type="PIRSR" id="PIRSR600246-1"/>
    </source>
</evidence>
<evidence type="ECO:0000256" key="7">
    <source>
        <dbReference type="PIRSR" id="PIRSR600246-3"/>
    </source>
</evidence>
<feature type="active site" description="Nucleophile" evidence="5">
    <location>
        <position position="238"/>
    </location>
</feature>
<dbReference type="PANTHER" id="PTHR10188:SF6">
    <property type="entry name" value="N(4)-(BETA-N-ACETYLGLUCOSAMINYL)-L-ASPARAGINASE"/>
    <property type="match status" value="1"/>
</dbReference>
<dbReference type="CDD" id="cd04701">
    <property type="entry name" value="Asparaginase_2"/>
    <property type="match status" value="1"/>
</dbReference>
<dbReference type="GO" id="GO:0006508">
    <property type="term" value="P:proteolysis"/>
    <property type="evidence" value="ECO:0007669"/>
    <property type="project" value="UniProtKB-KW"/>
</dbReference>
<dbReference type="Proteomes" id="UP000320390">
    <property type="component" value="Chromosome"/>
</dbReference>
<gene>
    <name evidence="9" type="primary">iaaA</name>
    <name evidence="9" type="ORF">Poly30_22010</name>
</gene>
<keyword evidence="3" id="KW-0068">Autocatalytic cleavage</keyword>
<accession>A0A518ERH7</accession>
<dbReference type="AlphaFoldDB" id="A0A518ERH7"/>
<sequence length="375" mass="38954">MTVAPLVSEGAAAVPDASYALAVDCPDGAALIPDGSAPAREIPELEVVDGIVLAIHGGAGTIRRDAMTPELDAAYRATIADALLRGHRVLMNGGRAADAIEAAIHPLEDSPLFNAGRGAVLTDQGTVEMDASIMLGRSGLAGAIAGAKTVRHPISAARAVMEKTEHVLLSGEGADRFAAEQNLEAMPAEWFVTPHRLRQLELLREQSGDEVGALSAPDRRTGESSLERALGPDHKFGTVGCVALDQEGHLAAGTSTGGMARKAWGRIGDSPIIGAGTWADDRTCAVSCTGWGEFFLRKAIAHQIHGRMLYGGAGIGAAARETVLEELPKGGGSGGCIALDSAGRLAAPFTTPGMYRGWVDAQGRVTVRIYGDERR</sequence>
<proteinExistence type="predicted"/>
<keyword evidence="2 9" id="KW-0378">Hydrolase</keyword>
<evidence type="ECO:0000256" key="4">
    <source>
        <dbReference type="ARBA" id="ARBA00069124"/>
    </source>
</evidence>
<organism evidence="9 10">
    <name type="scientific">Saltatorellus ferox</name>
    <dbReference type="NCBI Taxonomy" id="2528018"/>
    <lineage>
        <taxon>Bacteria</taxon>
        <taxon>Pseudomonadati</taxon>
        <taxon>Planctomycetota</taxon>
        <taxon>Planctomycetia</taxon>
        <taxon>Planctomycetia incertae sedis</taxon>
        <taxon>Saltatorellus</taxon>
    </lineage>
</organism>
<evidence type="ECO:0000256" key="1">
    <source>
        <dbReference type="ARBA" id="ARBA00022670"/>
    </source>
</evidence>
<dbReference type="Pfam" id="PF01112">
    <property type="entry name" value="Asparaginase_2"/>
    <property type="match status" value="1"/>
</dbReference>
<name>A0A518ERH7_9BACT</name>
<feature type="compositionally biased region" description="Basic and acidic residues" evidence="8">
    <location>
        <begin position="217"/>
        <end position="229"/>
    </location>
</feature>
<dbReference type="FunFam" id="3.60.20.30:FF:000001">
    <property type="entry name" value="Isoaspartyl peptidase/L-asparaginase"/>
    <property type="match status" value="1"/>
</dbReference>
<evidence type="ECO:0000313" key="10">
    <source>
        <dbReference type="Proteomes" id="UP000320390"/>
    </source>
</evidence>
<reference evidence="9 10" key="1">
    <citation type="submission" date="2019-02" db="EMBL/GenBank/DDBJ databases">
        <title>Deep-cultivation of Planctomycetes and their phenomic and genomic characterization uncovers novel biology.</title>
        <authorList>
            <person name="Wiegand S."/>
            <person name="Jogler M."/>
            <person name="Boedeker C."/>
            <person name="Pinto D."/>
            <person name="Vollmers J."/>
            <person name="Rivas-Marin E."/>
            <person name="Kohn T."/>
            <person name="Peeters S.H."/>
            <person name="Heuer A."/>
            <person name="Rast P."/>
            <person name="Oberbeckmann S."/>
            <person name="Bunk B."/>
            <person name="Jeske O."/>
            <person name="Meyerdierks A."/>
            <person name="Storesund J.E."/>
            <person name="Kallscheuer N."/>
            <person name="Luecker S."/>
            <person name="Lage O.M."/>
            <person name="Pohl T."/>
            <person name="Merkel B.J."/>
            <person name="Hornburger P."/>
            <person name="Mueller R.-W."/>
            <person name="Bruemmer F."/>
            <person name="Labrenz M."/>
            <person name="Spormann A.M."/>
            <person name="Op den Camp H."/>
            <person name="Overmann J."/>
            <person name="Amann R."/>
            <person name="Jetten M.S.M."/>
            <person name="Mascher T."/>
            <person name="Medema M.H."/>
            <person name="Devos D.P."/>
            <person name="Kaster A.-K."/>
            <person name="Ovreas L."/>
            <person name="Rohde M."/>
            <person name="Galperin M.Y."/>
            <person name="Jogler C."/>
        </authorList>
    </citation>
    <scope>NUCLEOTIDE SEQUENCE [LARGE SCALE GENOMIC DNA]</scope>
    <source>
        <strain evidence="9 10">Poly30</strain>
    </source>
</reference>
<evidence type="ECO:0000256" key="2">
    <source>
        <dbReference type="ARBA" id="ARBA00022801"/>
    </source>
</evidence>
<feature type="binding site" evidence="6">
    <location>
        <begin position="289"/>
        <end position="292"/>
    </location>
    <ligand>
        <name>substrate</name>
    </ligand>
</feature>
<dbReference type="Gene3D" id="3.60.20.30">
    <property type="entry name" value="(Glycosyl)asparaginase"/>
    <property type="match status" value="1"/>
</dbReference>
<evidence type="ECO:0000256" key="3">
    <source>
        <dbReference type="ARBA" id="ARBA00022813"/>
    </source>
</evidence>
<dbReference type="GO" id="GO:0016811">
    <property type="term" value="F:hydrolase activity, acting on carbon-nitrogen (but not peptide) bonds, in linear amides"/>
    <property type="evidence" value="ECO:0007669"/>
    <property type="project" value="UniProtKB-ARBA"/>
</dbReference>
<feature type="site" description="Cleavage; by autolysis" evidence="7">
    <location>
        <begin position="237"/>
        <end position="238"/>
    </location>
</feature>